<dbReference type="EMBL" id="CP019728">
    <property type="protein sequence ID" value="AQS53741.1"/>
    <property type="molecule type" value="Genomic_DNA"/>
</dbReference>
<keyword evidence="2" id="KW-1185">Reference proteome</keyword>
<dbReference type="Gene3D" id="1.10.1510.10">
    <property type="entry name" value="Uncharacterised protein YqeY/AIM41 PF09424, N-terminal domain"/>
    <property type="match status" value="1"/>
</dbReference>
<name>A0A1S6IQB2_9LACT</name>
<protein>
    <recommendedName>
        <fullName evidence="3">Glutamyl-tRNA(Gln) amidotransferase subunit E</fullName>
    </recommendedName>
</protein>
<dbReference type="STRING" id="708126.BW727_101374"/>
<accession>A0A1S6IQB2</accession>
<evidence type="ECO:0000313" key="1">
    <source>
        <dbReference type="EMBL" id="AQS53741.1"/>
    </source>
</evidence>
<reference evidence="1 2" key="1">
    <citation type="journal article" date="2014" name="Int. J. Syst. Evol. Microbiol.">
        <title>Jeotgalibaca dankookensis gen. nov., sp. nov., a member of the family Carnobacteriaceae, isolated from seujeot (Korean traditional food).</title>
        <authorList>
            <person name="Lee D.G."/>
            <person name="Trujillo M.E."/>
            <person name="Kang H."/>
            <person name="Ahn T.Y."/>
        </authorList>
    </citation>
    <scope>NUCLEOTIDE SEQUENCE [LARGE SCALE GENOMIC DNA]</scope>
    <source>
        <strain evidence="1 2">EX-07</strain>
    </source>
</reference>
<dbReference type="KEGG" id="jda:BW727_101374"/>
<dbReference type="PANTHER" id="PTHR28055:SF1">
    <property type="entry name" value="ALTERED INHERITANCE OF MITOCHONDRIA PROTEIN 41, MITOCHONDRIAL"/>
    <property type="match status" value="1"/>
</dbReference>
<dbReference type="RefSeq" id="WP_062468535.1">
    <property type="nucleotide sequence ID" value="NZ_BBYN01000009.1"/>
</dbReference>
<dbReference type="AlphaFoldDB" id="A0A1S6IQB2"/>
<evidence type="ECO:0000313" key="2">
    <source>
        <dbReference type="Proteomes" id="UP000188993"/>
    </source>
</evidence>
<dbReference type="InterPro" id="IPR042184">
    <property type="entry name" value="YqeY/Aim41_N"/>
</dbReference>
<dbReference type="GO" id="GO:0016884">
    <property type="term" value="F:carbon-nitrogen ligase activity, with glutamine as amido-N-donor"/>
    <property type="evidence" value="ECO:0007669"/>
    <property type="project" value="InterPro"/>
</dbReference>
<dbReference type="InterPro" id="IPR003789">
    <property type="entry name" value="Asn/Gln_tRNA_amidoTrase-B-like"/>
</dbReference>
<dbReference type="SUPFAM" id="SSF89095">
    <property type="entry name" value="GatB/YqeY motif"/>
    <property type="match status" value="1"/>
</dbReference>
<organism evidence="1 2">
    <name type="scientific">Jeotgalibaca dankookensis</name>
    <dbReference type="NCBI Taxonomy" id="708126"/>
    <lineage>
        <taxon>Bacteria</taxon>
        <taxon>Bacillati</taxon>
        <taxon>Bacillota</taxon>
        <taxon>Bacilli</taxon>
        <taxon>Lactobacillales</taxon>
        <taxon>Carnobacteriaceae</taxon>
        <taxon>Jeotgalibaca</taxon>
    </lineage>
</organism>
<dbReference type="OrthoDB" id="9794041at2"/>
<dbReference type="Pfam" id="PF09424">
    <property type="entry name" value="YqeY"/>
    <property type="match status" value="1"/>
</dbReference>
<sequence length="143" mass="16523">MTIQEQVSKDFIQARKDKDKLKTDVLRIIKSYFDAFKIDNGREMDDKEQVNYLLKEQKQTEEAITFAKEANRADLVEENQAKREIIGAYLPQMMTEAEVTEFLTKKGVPDMVMKDAMKLAMSELNGKAEKRMVSQVVKKLLAK</sequence>
<proteinExistence type="predicted"/>
<evidence type="ECO:0008006" key="3">
    <source>
        <dbReference type="Google" id="ProtNLM"/>
    </source>
</evidence>
<gene>
    <name evidence="1" type="ORF">BW727_101374</name>
</gene>
<dbReference type="PANTHER" id="PTHR28055">
    <property type="entry name" value="ALTERED INHERITANCE OF MITOCHONDRIA PROTEIN 41, MITOCHONDRIAL"/>
    <property type="match status" value="1"/>
</dbReference>
<dbReference type="InterPro" id="IPR019004">
    <property type="entry name" value="YqeY/Aim41"/>
</dbReference>
<dbReference type="Proteomes" id="UP000188993">
    <property type="component" value="Chromosome"/>
</dbReference>